<feature type="region of interest" description="Disordered" evidence="4">
    <location>
        <begin position="259"/>
        <end position="289"/>
    </location>
</feature>
<evidence type="ECO:0000256" key="4">
    <source>
        <dbReference type="SAM" id="MobiDB-lite"/>
    </source>
</evidence>
<dbReference type="InterPro" id="IPR019734">
    <property type="entry name" value="TPR_rpt"/>
</dbReference>
<protein>
    <submittedName>
        <fullName evidence="8">Tetratricopeptide repeat protein</fullName>
    </submittedName>
</protein>
<keyword evidence="2 3" id="KW-0802">TPR repeat</keyword>
<sequence>MFPCRLALRICVASLLILLGSGSILSPVFAQSPDEVVEQARQAASVNDNREAARLFEQAISLAPGRRNELLLEYADQVTYSGKPADAVPLYRERLADSTLDPSIRQRAERGLAFALLWSSRFQEAIPAWEARLQADPASDEARRALSDALVGAARQAADRSENAGAVALFRRAVETAPERRQELLPELADQTAYAGQPAQAVELYREALRDGSRAADQARRLRRGLAFALLWSGQFPAAVSAFEQALQGIPDDPQARQGLAEARAGADRARAAQTPPAQAAPTPVPRRETPAEAAIIAARDAAGRGANKEAASLFERAMSLDPAKRSEVAREYADQLAFSGEPGRAVPVYREVLARKDLSAEDRQRVTRSLAFALLWSSQFQQAISAWSEILQANRNDAEARKALSDAFVGAARQSAERTRNADAASFFRRAIETSPQRRQELLPEYADQTAYSGNPAQAVPLYREALREGQRSEAERRRLRRGLAFALLWSSQFREAVTAWQAIFREDMRDEEARKALSDALVGAAREAAGRTRNAAAVNLFERALAIAPGRRRELLREYAEQVLYAGQPLRAIPLFQEILERTDLTAREQRDAQLGLARALAWSGQQRLAIPVFSAILTSNPQDVEALIGRGNALNDITDHKPALVNFEAALVLQPGNVEAIRGAATAERSMGLPRAALARLEPLIASGDRNPATLFIAAQARQEMGRPDLSEDLARAVLVQKPGDERAQRLLEQLALERRPLTQVEAWYARRSDDLAIWSFQASHEMTFNDGLTKLAPQARMLRYRGGDFPNVEMYGIGLSGRHRFNDYLELKSSFFLNLEDESRRNRADGQEDQDVTFTHDTTVSLIPSDVFRFDLDLARRYADENTRSIVNDILADDIGVSVDVTPDNATRISAQAIYSHYSDGNERAWGQIEAAKRFSANPYFWLGARYTTFDFEKVVDNGYWNPDRYQALEATLHFYGPLAERWWFDIQGAAGYGWSDPGEGGFISYAAARLNYDLTRQASFSLYANHLVSYARSSEDDGGFGGNEDDEPFSRWSVGGQLRVRW</sequence>
<dbReference type="Gene3D" id="1.25.40.10">
    <property type="entry name" value="Tetratricopeptide repeat domain"/>
    <property type="match status" value="5"/>
</dbReference>
<dbReference type="Pfam" id="PF12688">
    <property type="entry name" value="TPR_5"/>
    <property type="match status" value="4"/>
</dbReference>
<reference evidence="8 9" key="1">
    <citation type="submission" date="2020-01" db="EMBL/GenBank/DDBJ databases">
        <title>Microvirga sp. nov., an arsenate reduction bacterium isolated from Tibet hotspring sediments.</title>
        <authorList>
            <person name="Yuan C.-G."/>
        </authorList>
    </citation>
    <scope>NUCLEOTIDE SEQUENCE [LARGE SCALE GENOMIC DNA]</scope>
    <source>
        <strain evidence="8 9">SYSU G3D203</strain>
    </source>
</reference>
<keyword evidence="5" id="KW-0732">Signal</keyword>
<evidence type="ECO:0000256" key="3">
    <source>
        <dbReference type="PROSITE-ProRule" id="PRU00339"/>
    </source>
</evidence>
<dbReference type="InterPro" id="IPR051012">
    <property type="entry name" value="CellSynth/LPSAsmb/PSIAsmb"/>
</dbReference>
<feature type="domain" description="PgaA membrane beta barrel" evidence="7">
    <location>
        <begin position="853"/>
        <end position="962"/>
    </location>
</feature>
<dbReference type="PROSITE" id="PS50005">
    <property type="entry name" value="TPR"/>
    <property type="match status" value="1"/>
</dbReference>
<dbReference type="PANTHER" id="PTHR45586:SF1">
    <property type="entry name" value="LIPOPOLYSACCHARIDE ASSEMBLY PROTEIN B"/>
    <property type="match status" value="1"/>
</dbReference>
<evidence type="ECO:0000313" key="8">
    <source>
        <dbReference type="EMBL" id="NBJ23081.1"/>
    </source>
</evidence>
<feature type="signal peptide" evidence="5">
    <location>
        <begin position="1"/>
        <end position="30"/>
    </location>
</feature>
<gene>
    <name evidence="8" type="ORF">GR303_01740</name>
</gene>
<feature type="domain" description="Tetratrico peptide repeat group 5" evidence="6">
    <location>
        <begin position="73"/>
        <end position="148"/>
    </location>
</feature>
<keyword evidence="1" id="KW-0677">Repeat</keyword>
<dbReference type="EMBL" id="JAAAXJ010000001">
    <property type="protein sequence ID" value="NBJ23081.1"/>
    <property type="molecule type" value="Genomic_DNA"/>
</dbReference>
<dbReference type="RefSeq" id="WP_161721678.1">
    <property type="nucleotide sequence ID" value="NZ_JAAAXI010000002.1"/>
</dbReference>
<evidence type="ECO:0000256" key="2">
    <source>
        <dbReference type="ARBA" id="ARBA00022803"/>
    </source>
</evidence>
<feature type="domain" description="Tetratrico peptide repeat group 5" evidence="6">
    <location>
        <begin position="334"/>
        <end position="423"/>
    </location>
</feature>
<dbReference type="InterPro" id="IPR011990">
    <property type="entry name" value="TPR-like_helical_dom_sf"/>
</dbReference>
<name>A0ABW9YTU3_9HYPH</name>
<dbReference type="SMART" id="SM00028">
    <property type="entry name" value="TPR"/>
    <property type="match status" value="10"/>
</dbReference>
<feature type="domain" description="Tetratrico peptide repeat group 5" evidence="6">
    <location>
        <begin position="192"/>
        <end position="247"/>
    </location>
</feature>
<dbReference type="InterPro" id="IPR041656">
    <property type="entry name" value="TPR_5"/>
</dbReference>
<dbReference type="Pfam" id="PF21197">
    <property type="entry name" value="PgaA_barrel"/>
    <property type="match status" value="1"/>
</dbReference>
<evidence type="ECO:0000259" key="6">
    <source>
        <dbReference type="Pfam" id="PF12688"/>
    </source>
</evidence>
<feature type="chain" id="PRO_5047268302" evidence="5">
    <location>
        <begin position="31"/>
        <end position="1051"/>
    </location>
</feature>
<evidence type="ECO:0000313" key="9">
    <source>
        <dbReference type="Proteomes" id="UP000818323"/>
    </source>
</evidence>
<feature type="domain" description="Tetratrico peptide repeat group 5" evidence="6">
    <location>
        <begin position="451"/>
        <end position="563"/>
    </location>
</feature>
<dbReference type="Proteomes" id="UP000818323">
    <property type="component" value="Unassembled WGS sequence"/>
</dbReference>
<keyword evidence="9" id="KW-1185">Reference proteome</keyword>
<comment type="caution">
    <text evidence="8">The sequence shown here is derived from an EMBL/GenBank/DDBJ whole genome shotgun (WGS) entry which is preliminary data.</text>
</comment>
<feature type="repeat" description="TPR" evidence="3">
    <location>
        <begin position="627"/>
        <end position="660"/>
    </location>
</feature>
<evidence type="ECO:0000259" key="7">
    <source>
        <dbReference type="Pfam" id="PF21197"/>
    </source>
</evidence>
<evidence type="ECO:0000256" key="1">
    <source>
        <dbReference type="ARBA" id="ARBA00022737"/>
    </source>
</evidence>
<accession>A0ABW9YTU3</accession>
<dbReference type="SUPFAM" id="SSF48452">
    <property type="entry name" value="TPR-like"/>
    <property type="match status" value="3"/>
</dbReference>
<proteinExistence type="predicted"/>
<feature type="compositionally biased region" description="Low complexity" evidence="4">
    <location>
        <begin position="272"/>
        <end position="282"/>
    </location>
</feature>
<evidence type="ECO:0000256" key="5">
    <source>
        <dbReference type="SAM" id="SignalP"/>
    </source>
</evidence>
<organism evidence="8 9">
    <name type="scientific">Microvirga arsenatis</name>
    <dbReference type="NCBI Taxonomy" id="2692265"/>
    <lineage>
        <taxon>Bacteria</taxon>
        <taxon>Pseudomonadati</taxon>
        <taxon>Pseudomonadota</taxon>
        <taxon>Alphaproteobacteria</taxon>
        <taxon>Hyphomicrobiales</taxon>
        <taxon>Methylobacteriaceae</taxon>
        <taxon>Microvirga</taxon>
    </lineage>
</organism>
<dbReference type="InterPro" id="IPR049003">
    <property type="entry name" value="PgaA_barrel"/>
</dbReference>
<dbReference type="PANTHER" id="PTHR45586">
    <property type="entry name" value="TPR REPEAT-CONTAINING PROTEIN PA4667"/>
    <property type="match status" value="1"/>
</dbReference>